<evidence type="ECO:0000313" key="3">
    <source>
        <dbReference type="Proteomes" id="UP000005254"/>
    </source>
</evidence>
<proteinExistence type="predicted"/>
<dbReference type="EMBL" id="CP003772">
    <property type="protein sequence ID" value="AFQ04257.1"/>
    <property type="molecule type" value="Genomic_DNA"/>
</dbReference>
<accession>A0ABC7ZJ70</accession>
<name>A0ABC7ZJ70_MYCGT</name>
<organism evidence="2 3">
    <name type="scientific">Mycoplasmoides genitalium M6320</name>
    <dbReference type="NCBI Taxonomy" id="662945"/>
    <lineage>
        <taxon>Bacteria</taxon>
        <taxon>Bacillati</taxon>
        <taxon>Mycoplasmatota</taxon>
        <taxon>Mycoplasmoidales</taxon>
        <taxon>Mycoplasmoidaceae</taxon>
        <taxon>Mycoplasmoides</taxon>
    </lineage>
</organism>
<feature type="transmembrane region" description="Helical" evidence="1">
    <location>
        <begin position="46"/>
        <end position="67"/>
    </location>
</feature>
<keyword evidence="1" id="KW-0472">Membrane</keyword>
<reference evidence="2 3" key="1">
    <citation type="journal article" date="2012" name="J. Bacteriol.">
        <title>Draft Genome Sequences of Four Axenic Mycoplasma genitalium Strains Isolated from Denmark, Japan, and Australia.</title>
        <authorList>
            <person name="McGowin C.L."/>
            <person name="Ma L."/>
            <person name="Jensen J.S."/>
            <person name="Mancuso M.M."/>
            <person name="Hamasuna R."/>
            <person name="Adegboye D."/>
            <person name="Martin D.H."/>
        </authorList>
    </citation>
    <scope>NUCLEOTIDE SEQUENCE [LARGE SCALE GENOMIC DNA]</scope>
    <source>
        <strain evidence="2 3">M6320</strain>
    </source>
</reference>
<dbReference type="KEGG" id="mgx:CM1_02550"/>
<evidence type="ECO:0000256" key="1">
    <source>
        <dbReference type="SAM" id="Phobius"/>
    </source>
</evidence>
<feature type="transmembrane region" description="Helical" evidence="1">
    <location>
        <begin position="16"/>
        <end position="34"/>
    </location>
</feature>
<dbReference type="AlphaFoldDB" id="A0ABC7ZJ70"/>
<dbReference type="Proteomes" id="UP000005254">
    <property type="component" value="Chromosome"/>
</dbReference>
<evidence type="ECO:0000313" key="2">
    <source>
        <dbReference type="EMBL" id="AFQ04257.1"/>
    </source>
</evidence>
<keyword evidence="1" id="KW-0812">Transmembrane</keyword>
<gene>
    <name evidence="2" type="ORF">CM1_02550</name>
</gene>
<protein>
    <submittedName>
        <fullName evidence="2">Uncharacterized protein</fullName>
    </submittedName>
</protein>
<keyword evidence="1" id="KW-1133">Transmembrane helix</keyword>
<sequence length="86" mass="9342">MIFLICFQAGTPPIKLIILSFLFLAIFENVVLICSTNSLVGAITKVGFAVWSSFNSFSIMGIAKAAVLPVPVGEWTIKFFLIKTEG</sequence>